<keyword evidence="7" id="KW-0482">Metalloprotease</keyword>
<feature type="disulfide bond" evidence="8">
    <location>
        <begin position="197"/>
        <end position="245"/>
    </location>
</feature>
<dbReference type="InterPro" id="IPR009045">
    <property type="entry name" value="Zn_M74/Hedgehog-like"/>
</dbReference>
<keyword evidence="11" id="KW-1185">Reference proteome</keyword>
<keyword evidence="6" id="KW-0862">Zinc</keyword>
<organism evidence="10 11">
    <name type="scientific">Cricetibacter osteomyelitidis</name>
    <dbReference type="NCBI Taxonomy" id="1521931"/>
    <lineage>
        <taxon>Bacteria</taxon>
        <taxon>Pseudomonadati</taxon>
        <taxon>Pseudomonadota</taxon>
        <taxon>Gammaproteobacteria</taxon>
        <taxon>Pasteurellales</taxon>
        <taxon>Pasteurellaceae</taxon>
        <taxon>Cricetibacter</taxon>
    </lineage>
</organism>
<dbReference type="SUPFAM" id="SSF55166">
    <property type="entry name" value="Hedgehog/DD-peptidase"/>
    <property type="match status" value="1"/>
</dbReference>
<dbReference type="PIRSF" id="PIRSF018455">
    <property type="entry name" value="MepA"/>
    <property type="match status" value="1"/>
</dbReference>
<feature type="signal peptide" evidence="9">
    <location>
        <begin position="1"/>
        <end position="28"/>
    </location>
</feature>
<evidence type="ECO:0000256" key="8">
    <source>
        <dbReference type="PIRSR" id="PIRSR018455-2"/>
    </source>
</evidence>
<accession>A0A4R2TRK8</accession>
<evidence type="ECO:0000313" key="11">
    <source>
        <dbReference type="Proteomes" id="UP000295763"/>
    </source>
</evidence>
<dbReference type="InterPro" id="IPR005073">
    <property type="entry name" value="Peptidase_M74"/>
</dbReference>
<keyword evidence="8" id="KW-1015">Disulfide bond</keyword>
<dbReference type="Pfam" id="PF03411">
    <property type="entry name" value="Peptidase_M74"/>
    <property type="match status" value="1"/>
</dbReference>
<dbReference type="GO" id="GO:0008237">
    <property type="term" value="F:metallopeptidase activity"/>
    <property type="evidence" value="ECO:0007669"/>
    <property type="project" value="UniProtKB-KW"/>
</dbReference>
<dbReference type="GO" id="GO:0046872">
    <property type="term" value="F:metal ion binding"/>
    <property type="evidence" value="ECO:0007669"/>
    <property type="project" value="UniProtKB-KW"/>
</dbReference>
<evidence type="ECO:0000256" key="2">
    <source>
        <dbReference type="ARBA" id="ARBA00022723"/>
    </source>
</evidence>
<evidence type="ECO:0000256" key="5">
    <source>
        <dbReference type="ARBA" id="ARBA00022801"/>
    </source>
</evidence>
<feature type="chain" id="PRO_5020440677" evidence="9">
    <location>
        <begin position="29"/>
        <end position="289"/>
    </location>
</feature>
<evidence type="ECO:0000256" key="7">
    <source>
        <dbReference type="ARBA" id="ARBA00023049"/>
    </source>
</evidence>
<evidence type="ECO:0000256" key="3">
    <source>
        <dbReference type="ARBA" id="ARBA00022729"/>
    </source>
</evidence>
<protein>
    <submittedName>
        <fullName evidence="10">Murein endopeptidase</fullName>
    </submittedName>
</protein>
<gene>
    <name evidence="10" type="ORF">EDC44_10154</name>
</gene>
<proteinExistence type="predicted"/>
<sequence length="289" mass="31763">MGTSMKKTILKALSAVIFTAVLSVQAKALPQDWQKIKRPIPGEPIPVGSHSNGCIIGAQALPGKGDGYQVIRINRNRFYGHPDMISYLQRLGKKAKNAGLPTMLVGDIAMPGGGRFLTGHASHQIGLDADIWLRMGTMSDKDAINSDGKGLLVVNRATQRVDDKIWNSNHFNLIKLAAQDSQVSRIFVNPAIKVKLCQTERADRSWLQKIRPWYAHDSHFHVRLTCPKGAVYCENQAPVPAGDGCGAELYSWFEPVKPSSTPAKPKVLPPEPALCQQVINSPNRSEWLE</sequence>
<dbReference type="Gene3D" id="3.30.1380.10">
    <property type="match status" value="1"/>
</dbReference>
<evidence type="ECO:0000256" key="6">
    <source>
        <dbReference type="ARBA" id="ARBA00022833"/>
    </source>
</evidence>
<dbReference type="GO" id="GO:0006508">
    <property type="term" value="P:proteolysis"/>
    <property type="evidence" value="ECO:0007669"/>
    <property type="project" value="UniProtKB-KW"/>
</dbReference>
<keyword evidence="5" id="KW-0378">Hydrolase</keyword>
<dbReference type="NCBIfam" id="NF006947">
    <property type="entry name" value="PRK09429.1"/>
    <property type="match status" value="1"/>
</dbReference>
<feature type="disulfide bond" evidence="8">
    <location>
        <begin position="54"/>
        <end position="275"/>
    </location>
</feature>
<keyword evidence="2" id="KW-0479">Metal-binding</keyword>
<evidence type="ECO:0000256" key="4">
    <source>
        <dbReference type="ARBA" id="ARBA00022764"/>
    </source>
</evidence>
<dbReference type="GO" id="GO:0004252">
    <property type="term" value="F:serine-type endopeptidase activity"/>
    <property type="evidence" value="ECO:0007669"/>
    <property type="project" value="InterPro"/>
</dbReference>
<evidence type="ECO:0000256" key="1">
    <source>
        <dbReference type="ARBA" id="ARBA00022670"/>
    </source>
</evidence>
<dbReference type="AlphaFoldDB" id="A0A4R2TRK8"/>
<evidence type="ECO:0000256" key="9">
    <source>
        <dbReference type="SAM" id="SignalP"/>
    </source>
</evidence>
<keyword evidence="4" id="KW-0574">Periplasm</keyword>
<dbReference type="Proteomes" id="UP000295763">
    <property type="component" value="Unassembled WGS sequence"/>
</dbReference>
<dbReference type="EMBL" id="SLYB01000001">
    <property type="protein sequence ID" value="TCP97672.1"/>
    <property type="molecule type" value="Genomic_DNA"/>
</dbReference>
<comment type="caution">
    <text evidence="10">The sequence shown here is derived from an EMBL/GenBank/DDBJ whole genome shotgun (WGS) entry which is preliminary data.</text>
</comment>
<reference evidence="10 11" key="1">
    <citation type="submission" date="2019-03" db="EMBL/GenBank/DDBJ databases">
        <title>Genomic Encyclopedia of Type Strains, Phase IV (KMG-IV): sequencing the most valuable type-strain genomes for metagenomic binning, comparative biology and taxonomic classification.</title>
        <authorList>
            <person name="Goeker M."/>
        </authorList>
    </citation>
    <scope>NUCLEOTIDE SEQUENCE [LARGE SCALE GENOMIC DNA]</scope>
    <source>
        <strain evidence="10 11">DSM 28404</strain>
    </source>
</reference>
<name>A0A4R2TRK8_9PAST</name>
<keyword evidence="1" id="KW-0645">Protease</keyword>
<dbReference type="GO" id="GO:0030288">
    <property type="term" value="C:outer membrane-bounded periplasmic space"/>
    <property type="evidence" value="ECO:0007669"/>
    <property type="project" value="InterPro"/>
</dbReference>
<keyword evidence="3 9" id="KW-0732">Signal</keyword>
<feature type="disulfide bond" evidence="8">
    <location>
        <begin position="226"/>
        <end position="233"/>
    </location>
</feature>
<evidence type="ECO:0000313" key="10">
    <source>
        <dbReference type="EMBL" id="TCP97672.1"/>
    </source>
</evidence>